<evidence type="ECO:0008006" key="4">
    <source>
        <dbReference type="Google" id="ProtNLM"/>
    </source>
</evidence>
<dbReference type="OrthoDB" id="9808116at2"/>
<feature type="transmembrane region" description="Helical" evidence="1">
    <location>
        <begin position="6"/>
        <end position="26"/>
    </location>
</feature>
<name>A0A1I5Y086_9FIRM</name>
<evidence type="ECO:0000256" key="1">
    <source>
        <dbReference type="SAM" id="Phobius"/>
    </source>
</evidence>
<keyword evidence="1" id="KW-1133">Transmembrane helix</keyword>
<dbReference type="RefSeq" id="WP_074891609.1">
    <property type="nucleotide sequence ID" value="NZ_FOXO01000039.1"/>
</dbReference>
<evidence type="ECO:0000313" key="3">
    <source>
        <dbReference type="Proteomes" id="UP000182624"/>
    </source>
</evidence>
<feature type="transmembrane region" description="Helical" evidence="1">
    <location>
        <begin position="80"/>
        <end position="99"/>
    </location>
</feature>
<reference evidence="3" key="1">
    <citation type="submission" date="2016-10" db="EMBL/GenBank/DDBJ databases">
        <authorList>
            <person name="Varghese N."/>
            <person name="Submissions S."/>
        </authorList>
    </citation>
    <scope>NUCLEOTIDE SEQUENCE [LARGE SCALE GENOMIC DNA]</scope>
    <source>
        <strain evidence="3">P18</strain>
    </source>
</reference>
<evidence type="ECO:0000313" key="2">
    <source>
        <dbReference type="EMBL" id="SFQ37662.1"/>
    </source>
</evidence>
<gene>
    <name evidence="2" type="ORF">SAMN04487928_13924</name>
</gene>
<sequence length="110" mass="12708">MWALIIWLVIMVPVSALLTGLGIFAWKRQKPMWFWAGQTVEEDEIADVKAYNRANGIMWIVFSLLMWISTFLAFSSMKLAGIVMLVGCILCVPVLPFVYSRIYKRYKKNV</sequence>
<protein>
    <recommendedName>
        <fullName evidence="4">SdpI/YhfL protein family protein</fullName>
    </recommendedName>
</protein>
<proteinExistence type="predicted"/>
<dbReference type="AlphaFoldDB" id="A0A1I5Y086"/>
<keyword evidence="3" id="KW-1185">Reference proteome</keyword>
<accession>A0A1I5Y086</accession>
<dbReference type="Proteomes" id="UP000182624">
    <property type="component" value="Unassembled WGS sequence"/>
</dbReference>
<keyword evidence="1" id="KW-0472">Membrane</keyword>
<organism evidence="2 3">
    <name type="scientific">Butyrivibrio proteoclasticus</name>
    <dbReference type="NCBI Taxonomy" id="43305"/>
    <lineage>
        <taxon>Bacteria</taxon>
        <taxon>Bacillati</taxon>
        <taxon>Bacillota</taxon>
        <taxon>Clostridia</taxon>
        <taxon>Lachnospirales</taxon>
        <taxon>Lachnospiraceae</taxon>
        <taxon>Butyrivibrio</taxon>
    </lineage>
</organism>
<feature type="transmembrane region" description="Helical" evidence="1">
    <location>
        <begin position="56"/>
        <end position="74"/>
    </location>
</feature>
<dbReference type="eggNOG" id="ENOG50334CB">
    <property type="taxonomic scope" value="Bacteria"/>
</dbReference>
<dbReference type="EMBL" id="FOXO01000039">
    <property type="protein sequence ID" value="SFQ37662.1"/>
    <property type="molecule type" value="Genomic_DNA"/>
</dbReference>
<keyword evidence="1" id="KW-0812">Transmembrane</keyword>